<name>A0A8X6XS38_9ARAC</name>
<evidence type="ECO:0000313" key="1">
    <source>
        <dbReference type="EMBL" id="GFY59197.1"/>
    </source>
</evidence>
<comment type="caution">
    <text evidence="1">The sequence shown here is derived from an EMBL/GenBank/DDBJ whole genome shotgun (WGS) entry which is preliminary data.</text>
</comment>
<accession>A0A8X6XS38</accession>
<dbReference type="EMBL" id="BMAV01012495">
    <property type="protein sequence ID" value="GFY59197.1"/>
    <property type="molecule type" value="Genomic_DNA"/>
</dbReference>
<dbReference type="AlphaFoldDB" id="A0A8X6XS38"/>
<gene>
    <name evidence="1" type="ORF">TNIN_311021</name>
</gene>
<dbReference type="Proteomes" id="UP000886998">
    <property type="component" value="Unassembled WGS sequence"/>
</dbReference>
<dbReference type="OrthoDB" id="10571931at2759"/>
<reference evidence="1" key="1">
    <citation type="submission" date="2020-08" db="EMBL/GenBank/DDBJ databases">
        <title>Multicomponent nature underlies the extraordinary mechanical properties of spider dragline silk.</title>
        <authorList>
            <person name="Kono N."/>
            <person name="Nakamura H."/>
            <person name="Mori M."/>
            <person name="Yoshida Y."/>
            <person name="Ohtoshi R."/>
            <person name="Malay A.D."/>
            <person name="Moran D.A.P."/>
            <person name="Tomita M."/>
            <person name="Numata K."/>
            <person name="Arakawa K."/>
        </authorList>
    </citation>
    <scope>NUCLEOTIDE SEQUENCE</scope>
</reference>
<sequence length="100" mass="11372">MLSKDHLNESGITLITPTTTKDFKTSAESSKEKCVWNGVYDPQIGIPRCMDFCSGRSSTEDRSRPGQANVLITKATIAYMHRIVKINWQITPRRMDHDLM</sequence>
<keyword evidence="2" id="KW-1185">Reference proteome</keyword>
<evidence type="ECO:0000313" key="2">
    <source>
        <dbReference type="Proteomes" id="UP000886998"/>
    </source>
</evidence>
<proteinExistence type="predicted"/>
<organism evidence="1 2">
    <name type="scientific">Trichonephila inaurata madagascariensis</name>
    <dbReference type="NCBI Taxonomy" id="2747483"/>
    <lineage>
        <taxon>Eukaryota</taxon>
        <taxon>Metazoa</taxon>
        <taxon>Ecdysozoa</taxon>
        <taxon>Arthropoda</taxon>
        <taxon>Chelicerata</taxon>
        <taxon>Arachnida</taxon>
        <taxon>Araneae</taxon>
        <taxon>Araneomorphae</taxon>
        <taxon>Entelegynae</taxon>
        <taxon>Araneoidea</taxon>
        <taxon>Nephilidae</taxon>
        <taxon>Trichonephila</taxon>
        <taxon>Trichonephila inaurata</taxon>
    </lineage>
</organism>
<protein>
    <submittedName>
        <fullName evidence="1">Uncharacterized protein</fullName>
    </submittedName>
</protein>